<dbReference type="Proteomes" id="UP000095594">
    <property type="component" value="Unassembled WGS sequence"/>
</dbReference>
<evidence type="ECO:0000313" key="1">
    <source>
        <dbReference type="EMBL" id="CUP11132.1"/>
    </source>
</evidence>
<name>A0A174KGT5_9CLOT</name>
<sequence>MFREIRKKSREIFDNDITTILNSAEYGTLATVDEYGMPYATPLNYVYYDNAIYFHSSPYGHKLDNIANNSKVSFCVVTDTCIIPEKFTTKYKSVVAFGTASWVIGTVKEAALIEFIKKYSPEYLEKGKAYVEKAKASTTVIKIEIDYLTGKSSIK</sequence>
<dbReference type="OrthoDB" id="9794935at2"/>
<dbReference type="PANTHER" id="PTHR34071">
    <property type="entry name" value="5-NITROIMIDAZOLE ANTIBIOTICS RESISTANCE PROTEIN, NIMA-FAMILY-RELATED PROTEIN-RELATED"/>
    <property type="match status" value="1"/>
</dbReference>
<accession>A0A174KGT5</accession>
<reference evidence="1 2" key="1">
    <citation type="submission" date="2015-09" db="EMBL/GenBank/DDBJ databases">
        <authorList>
            <consortium name="Pathogen Informatics"/>
        </authorList>
    </citation>
    <scope>NUCLEOTIDE SEQUENCE [LARGE SCALE GENOMIC DNA]</scope>
    <source>
        <strain evidence="1 2">2789STDY5834856</strain>
    </source>
</reference>
<dbReference type="PANTHER" id="PTHR34071:SF2">
    <property type="entry name" value="FLAVIN-NUCLEOTIDE-BINDING PROTEIN"/>
    <property type="match status" value="1"/>
</dbReference>
<protein>
    <submittedName>
        <fullName evidence="1">Putative flavin-nucleotide-binding protein</fullName>
    </submittedName>
</protein>
<dbReference type="Gene3D" id="2.30.110.10">
    <property type="entry name" value="Electron Transport, Fmn-binding Protein, Chain A"/>
    <property type="match status" value="1"/>
</dbReference>
<dbReference type="AlphaFoldDB" id="A0A174KGT5"/>
<dbReference type="InterPro" id="IPR012349">
    <property type="entry name" value="Split_barrel_FMN-bd"/>
</dbReference>
<proteinExistence type="predicted"/>
<gene>
    <name evidence="1" type="ORF">ERS852471_03018</name>
</gene>
<organism evidence="1 2">
    <name type="scientific">Clostridium disporicum</name>
    <dbReference type="NCBI Taxonomy" id="84024"/>
    <lineage>
        <taxon>Bacteria</taxon>
        <taxon>Bacillati</taxon>
        <taxon>Bacillota</taxon>
        <taxon>Clostridia</taxon>
        <taxon>Eubacteriales</taxon>
        <taxon>Clostridiaceae</taxon>
        <taxon>Clostridium</taxon>
    </lineage>
</organism>
<dbReference type="EMBL" id="CYZX01000026">
    <property type="protein sequence ID" value="CUP11132.1"/>
    <property type="molecule type" value="Genomic_DNA"/>
</dbReference>
<dbReference type="Pfam" id="PF12900">
    <property type="entry name" value="Pyridox_ox_2"/>
    <property type="match status" value="1"/>
</dbReference>
<evidence type="ECO:0000313" key="2">
    <source>
        <dbReference type="Proteomes" id="UP000095594"/>
    </source>
</evidence>
<dbReference type="SUPFAM" id="SSF50475">
    <property type="entry name" value="FMN-binding split barrel"/>
    <property type="match status" value="1"/>
</dbReference>
<dbReference type="InterPro" id="IPR024747">
    <property type="entry name" value="Pyridox_Oxase-rel"/>
</dbReference>
<dbReference type="RefSeq" id="WP_055267980.1">
    <property type="nucleotide sequence ID" value="NZ_CABIXQ010000026.1"/>
</dbReference>